<gene>
    <name evidence="1" type="ORF">PoB_002327600</name>
</gene>
<dbReference type="SUPFAM" id="SSF82895">
    <property type="entry name" value="TSP-1 type 1 repeat"/>
    <property type="match status" value="1"/>
</dbReference>
<evidence type="ECO:0000313" key="2">
    <source>
        <dbReference type="Proteomes" id="UP000735302"/>
    </source>
</evidence>
<dbReference type="SMART" id="SM00209">
    <property type="entry name" value="TSP1"/>
    <property type="match status" value="1"/>
</dbReference>
<dbReference type="Gene3D" id="2.20.100.10">
    <property type="entry name" value="Thrombospondin type-1 (TSP1) repeat"/>
    <property type="match status" value="1"/>
</dbReference>
<dbReference type="InterPro" id="IPR000884">
    <property type="entry name" value="TSP1_rpt"/>
</dbReference>
<dbReference type="Pfam" id="PF00090">
    <property type="entry name" value="TSP_1"/>
    <property type="match status" value="1"/>
</dbReference>
<reference evidence="1 2" key="1">
    <citation type="journal article" date="2021" name="Elife">
        <title>Chloroplast acquisition without the gene transfer in kleptoplastic sea slugs, Plakobranchus ocellatus.</title>
        <authorList>
            <person name="Maeda T."/>
            <person name="Takahashi S."/>
            <person name="Yoshida T."/>
            <person name="Shimamura S."/>
            <person name="Takaki Y."/>
            <person name="Nagai Y."/>
            <person name="Toyoda A."/>
            <person name="Suzuki Y."/>
            <person name="Arimoto A."/>
            <person name="Ishii H."/>
            <person name="Satoh N."/>
            <person name="Nishiyama T."/>
            <person name="Hasebe M."/>
            <person name="Maruyama T."/>
            <person name="Minagawa J."/>
            <person name="Obokata J."/>
            <person name="Shigenobu S."/>
        </authorList>
    </citation>
    <scope>NUCLEOTIDE SEQUENCE [LARGE SCALE GENOMIC DNA]</scope>
</reference>
<organism evidence="1 2">
    <name type="scientific">Plakobranchus ocellatus</name>
    <dbReference type="NCBI Taxonomy" id="259542"/>
    <lineage>
        <taxon>Eukaryota</taxon>
        <taxon>Metazoa</taxon>
        <taxon>Spiralia</taxon>
        <taxon>Lophotrochozoa</taxon>
        <taxon>Mollusca</taxon>
        <taxon>Gastropoda</taxon>
        <taxon>Heterobranchia</taxon>
        <taxon>Euthyneura</taxon>
        <taxon>Panpulmonata</taxon>
        <taxon>Sacoglossa</taxon>
        <taxon>Placobranchoidea</taxon>
        <taxon>Plakobranchidae</taxon>
        <taxon>Plakobranchus</taxon>
    </lineage>
</organism>
<name>A0AAV3ZC16_9GAST</name>
<feature type="non-terminal residue" evidence="1">
    <location>
        <position position="146"/>
    </location>
</feature>
<dbReference type="Proteomes" id="UP000735302">
    <property type="component" value="Unassembled WGS sequence"/>
</dbReference>
<dbReference type="PROSITE" id="PS50092">
    <property type="entry name" value="TSP1"/>
    <property type="match status" value="1"/>
</dbReference>
<dbReference type="InterPro" id="IPR036383">
    <property type="entry name" value="TSP1_rpt_sf"/>
</dbReference>
<protein>
    <submittedName>
        <fullName evidence="1">Hemicentin 1</fullName>
    </submittedName>
</protein>
<proteinExistence type="predicted"/>
<accession>A0AAV3ZC16</accession>
<dbReference type="AlphaFoldDB" id="A0AAV3ZC16"/>
<keyword evidence="2" id="KW-1185">Reference proteome</keyword>
<dbReference type="EMBL" id="BLXT01002703">
    <property type="protein sequence ID" value="GFN96770.1"/>
    <property type="molecule type" value="Genomic_DNA"/>
</dbReference>
<comment type="caution">
    <text evidence="1">The sequence shown here is derived from an EMBL/GenBank/DDBJ whole genome shotgun (WGS) entry which is preliminary data.</text>
</comment>
<sequence>MSIIGPCCLLFHHRLCISIARNLGDIKQSKNAAIPSTENCETDSKCCIYSDPEVKRSIERVTKTLKDLYATFQKSCTKCNQKLKDEAQRDEWSSWGAWGSCDVSCGQNGRRQRERQCVRLPAQERGDSCEGQAVQVARCPAMAPCQ</sequence>
<evidence type="ECO:0000313" key="1">
    <source>
        <dbReference type="EMBL" id="GFN96770.1"/>
    </source>
</evidence>